<dbReference type="SUPFAM" id="SSF53756">
    <property type="entry name" value="UDP-Glycosyltransferase/glycogen phosphorylase"/>
    <property type="match status" value="1"/>
</dbReference>
<proteinExistence type="predicted"/>
<reference evidence="3 4" key="1">
    <citation type="submission" date="2024-01" db="EMBL/GenBank/DDBJ databases">
        <title>Draft genome sequence of Gordonia sp. LSe1-13.</title>
        <authorList>
            <person name="Suphannarot A."/>
            <person name="Mingma R."/>
        </authorList>
    </citation>
    <scope>NUCLEOTIDE SEQUENCE [LARGE SCALE GENOMIC DNA]</scope>
    <source>
        <strain evidence="3 4">LSe1-13</strain>
    </source>
</reference>
<dbReference type="InterPro" id="IPR050426">
    <property type="entry name" value="Glycosyltransferase_28"/>
</dbReference>
<gene>
    <name evidence="3" type="ORF">VZC37_02320</name>
</gene>
<dbReference type="PANTHER" id="PTHR48050:SF13">
    <property type="entry name" value="STEROL 3-BETA-GLUCOSYLTRANSFERASE UGT80A2"/>
    <property type="match status" value="1"/>
</dbReference>
<dbReference type="InterPro" id="IPR002213">
    <property type="entry name" value="UDP_glucos_trans"/>
</dbReference>
<dbReference type="CDD" id="cd03784">
    <property type="entry name" value="GT1_Gtf-like"/>
    <property type="match status" value="1"/>
</dbReference>
<keyword evidence="4" id="KW-1185">Reference proteome</keyword>
<dbReference type="Pfam" id="PF06722">
    <property type="entry name" value="EryCIII-like_C"/>
    <property type="match status" value="1"/>
</dbReference>
<name>A0ABU7M7R6_9ACTN</name>
<accession>A0ABU7M7R6</accession>
<feature type="domain" description="Glycosyltransferase family 28 N-terminal" evidence="1">
    <location>
        <begin position="3"/>
        <end position="87"/>
    </location>
</feature>
<comment type="caution">
    <text evidence="3">The sequence shown here is derived from an EMBL/GenBank/DDBJ whole genome shotgun (WGS) entry which is preliminary data.</text>
</comment>
<dbReference type="PANTHER" id="PTHR48050">
    <property type="entry name" value="STEROL 3-BETA-GLUCOSYLTRANSFERASE"/>
    <property type="match status" value="1"/>
</dbReference>
<dbReference type="EMBL" id="JAZDUF010000001">
    <property type="protein sequence ID" value="MEE3849150.1"/>
    <property type="molecule type" value="Genomic_DNA"/>
</dbReference>
<dbReference type="InterPro" id="IPR010610">
    <property type="entry name" value="EryCIII-like_C"/>
</dbReference>
<feature type="domain" description="Erythromycin biosynthesis protein CIII-like C-terminal" evidence="2">
    <location>
        <begin position="317"/>
        <end position="403"/>
    </location>
</feature>
<dbReference type="Gene3D" id="3.40.50.2000">
    <property type="entry name" value="Glycogen Phosphorylase B"/>
    <property type="match status" value="2"/>
</dbReference>
<evidence type="ECO:0000259" key="2">
    <source>
        <dbReference type="Pfam" id="PF06722"/>
    </source>
</evidence>
<dbReference type="Proteomes" id="UP001347146">
    <property type="component" value="Unassembled WGS sequence"/>
</dbReference>
<evidence type="ECO:0000259" key="1">
    <source>
        <dbReference type="Pfam" id="PF03033"/>
    </source>
</evidence>
<evidence type="ECO:0000313" key="3">
    <source>
        <dbReference type="EMBL" id="MEE3849150.1"/>
    </source>
</evidence>
<dbReference type="Pfam" id="PF03033">
    <property type="entry name" value="Glyco_transf_28"/>
    <property type="match status" value="1"/>
</dbReference>
<dbReference type="RefSeq" id="WP_330430802.1">
    <property type="nucleotide sequence ID" value="NZ_JAZDUF010000001.1"/>
</dbReference>
<protein>
    <submittedName>
        <fullName evidence="3">Glycosyltransferase</fullName>
    </submittedName>
</protein>
<dbReference type="InterPro" id="IPR004276">
    <property type="entry name" value="GlycoTrans_28_N"/>
</dbReference>
<organism evidence="3 4">
    <name type="scientific">Gordonia sesuvii</name>
    <dbReference type="NCBI Taxonomy" id="3116777"/>
    <lineage>
        <taxon>Bacteria</taxon>
        <taxon>Bacillati</taxon>
        <taxon>Actinomycetota</taxon>
        <taxon>Actinomycetes</taxon>
        <taxon>Mycobacteriales</taxon>
        <taxon>Gordoniaceae</taxon>
        <taxon>Gordonia</taxon>
    </lineage>
</organism>
<sequence>MRIAFAINGTRGDVQPAMVLATALLARGHEVRFGVPPNLVPFAADTGLDVRPIGLDTRVQMQSVTRARSAAGRNPLRRYRVLTGVRDLGWNEIVDDTADLIRDCDAAVVGFTTEQSTAAQAGRLGIPMISLHHAPVRPNGRVGPLPSVGTRGSAAVHRAQWSVVNGVFTLATRGRDARLRAQLGGSAATGSWLSRIARTPGIEIQAYDPVFAPVADRRWLRDSRGRPRPVVGFLDLPDVLRRRIEPEPAGSDGGGLRAWLREGEPPLYVGFGSMPIRDPDTVFAAAIEVGRRVGRRLLICTGWNHLPADLLAGAAADDVKVVETADHGLFADCAAVIHHGGAGTTAAALRAGVPSVICWFGSDQPFWGNEVQKLGLGVSMPFRRFDADRLEAAVHTALEPDVRSRAVTFAATLIPGDRAVARAVAEIESAISGIGSHQEVAA</sequence>
<evidence type="ECO:0000313" key="4">
    <source>
        <dbReference type="Proteomes" id="UP001347146"/>
    </source>
</evidence>